<accession>A0ABR4DKE4</accession>
<keyword evidence="1" id="KW-0812">Transmembrane</keyword>
<dbReference type="EMBL" id="JAZGUE010000001">
    <property type="protein sequence ID" value="KAL2270853.1"/>
    <property type="molecule type" value="Genomic_DNA"/>
</dbReference>
<name>A0ABR4DKE4_9PEZI</name>
<evidence type="ECO:0000256" key="1">
    <source>
        <dbReference type="SAM" id="Phobius"/>
    </source>
</evidence>
<protein>
    <submittedName>
        <fullName evidence="2">Uncharacterized protein</fullName>
    </submittedName>
</protein>
<keyword evidence="1" id="KW-1133">Transmembrane helix</keyword>
<feature type="transmembrane region" description="Helical" evidence="1">
    <location>
        <begin position="331"/>
        <end position="357"/>
    </location>
</feature>
<sequence length="364" mass="41840">MRTTPAPTTDDDPLLCPVFSGSGFDERLKAALLDALWPIPEGADGPGVDDFAAYFAQLERECHPSWSEFHAIRSFSDAIALLNLIRSKPGWSLDQLLKDIRDDASTRALSSADEARLLVSIEFVIRCWLMTDITTDGRNRRYFSYRGRSLRWSKEDSLSQLVPRSIAEPSVVYQERTATAAGCFSTFLNVVDMQRITGFKIIWTDNLEDHLIMRGKSLYLFAHPTALQRLDVSETSKDILPKGLIQETLETLYLLMPLENPACQRWLREEVGKWRLDRELCRPHVSDRRKGSYRYWQERLSEVSDAFDSTKATSPFQWWYDRRDMNMWWNYWLIVFSLALTVFFGLIQSVTGILQVLGVGSGKD</sequence>
<dbReference type="Proteomes" id="UP001600064">
    <property type="component" value="Unassembled WGS sequence"/>
</dbReference>
<dbReference type="GeneID" id="98123132"/>
<dbReference type="RefSeq" id="XP_070869577.1">
    <property type="nucleotide sequence ID" value="XM_071008488.1"/>
</dbReference>
<reference evidence="2 3" key="1">
    <citation type="journal article" date="2024" name="Commun. Biol.">
        <title>Comparative genomic analysis of thermophilic fungi reveals convergent evolutionary adaptations and gene losses.</title>
        <authorList>
            <person name="Steindorff A.S."/>
            <person name="Aguilar-Pontes M.V."/>
            <person name="Robinson A.J."/>
            <person name="Andreopoulos B."/>
            <person name="LaButti K."/>
            <person name="Kuo A."/>
            <person name="Mondo S."/>
            <person name="Riley R."/>
            <person name="Otillar R."/>
            <person name="Haridas S."/>
            <person name="Lipzen A."/>
            <person name="Grimwood J."/>
            <person name="Schmutz J."/>
            <person name="Clum A."/>
            <person name="Reid I.D."/>
            <person name="Moisan M.C."/>
            <person name="Butler G."/>
            <person name="Nguyen T.T.M."/>
            <person name="Dewar K."/>
            <person name="Conant G."/>
            <person name="Drula E."/>
            <person name="Henrissat B."/>
            <person name="Hansel C."/>
            <person name="Singer S."/>
            <person name="Hutchinson M.I."/>
            <person name="de Vries R.P."/>
            <person name="Natvig D.O."/>
            <person name="Powell A.J."/>
            <person name="Tsang A."/>
            <person name="Grigoriev I.V."/>
        </authorList>
    </citation>
    <scope>NUCLEOTIDE SEQUENCE [LARGE SCALE GENOMIC DNA]</scope>
    <source>
        <strain evidence="2 3">ATCC 22073</strain>
    </source>
</reference>
<keyword evidence="3" id="KW-1185">Reference proteome</keyword>
<evidence type="ECO:0000313" key="2">
    <source>
        <dbReference type="EMBL" id="KAL2270853.1"/>
    </source>
</evidence>
<keyword evidence="1" id="KW-0472">Membrane</keyword>
<evidence type="ECO:0000313" key="3">
    <source>
        <dbReference type="Proteomes" id="UP001600064"/>
    </source>
</evidence>
<gene>
    <name evidence="2" type="ORF">VTJ83DRAFT_224</name>
</gene>
<comment type="caution">
    <text evidence="2">The sequence shown here is derived from an EMBL/GenBank/DDBJ whole genome shotgun (WGS) entry which is preliminary data.</text>
</comment>
<proteinExistence type="predicted"/>
<organism evidence="2 3">
    <name type="scientific">Remersonia thermophila</name>
    <dbReference type="NCBI Taxonomy" id="72144"/>
    <lineage>
        <taxon>Eukaryota</taxon>
        <taxon>Fungi</taxon>
        <taxon>Dikarya</taxon>
        <taxon>Ascomycota</taxon>
        <taxon>Pezizomycotina</taxon>
        <taxon>Sordariomycetes</taxon>
        <taxon>Sordariomycetidae</taxon>
        <taxon>Sordariales</taxon>
        <taxon>Sordariales incertae sedis</taxon>
        <taxon>Remersonia</taxon>
    </lineage>
</organism>